<comment type="caution">
    <text evidence="3">The sequence shown here is derived from an EMBL/GenBank/DDBJ whole genome shotgun (WGS) entry which is preliminary data.</text>
</comment>
<proteinExistence type="predicted"/>
<keyword evidence="2" id="KW-0472">Membrane</keyword>
<gene>
    <name evidence="3" type="ORF">GM1_004_02230</name>
</gene>
<feature type="region of interest" description="Disordered" evidence="1">
    <location>
        <begin position="181"/>
        <end position="208"/>
    </location>
</feature>
<protein>
    <submittedName>
        <fullName evidence="3">Uncharacterized protein</fullName>
    </submittedName>
</protein>
<reference evidence="3 4" key="1">
    <citation type="submission" date="2013-02" db="EMBL/GenBank/DDBJ databases">
        <title>Whole genome shotgun sequence of Gordonia malaquae NBRC 108250.</title>
        <authorList>
            <person name="Yoshida I."/>
            <person name="Hosoyama A."/>
            <person name="Tsuchikane K."/>
            <person name="Ando Y."/>
            <person name="Baba S."/>
            <person name="Ohji S."/>
            <person name="Hamada M."/>
            <person name="Tamura T."/>
            <person name="Yamazoe A."/>
            <person name="Yamazaki S."/>
            <person name="Fujita N."/>
        </authorList>
    </citation>
    <scope>NUCLEOTIDE SEQUENCE [LARGE SCALE GENOMIC DNA]</scope>
    <source>
        <strain evidence="3 4">NBRC 108250</strain>
    </source>
</reference>
<feature type="transmembrane region" description="Helical" evidence="2">
    <location>
        <begin position="105"/>
        <end position="128"/>
    </location>
</feature>
<keyword evidence="2" id="KW-1133">Transmembrane helix</keyword>
<accession>M3VAE6</accession>
<evidence type="ECO:0000256" key="1">
    <source>
        <dbReference type="SAM" id="MobiDB-lite"/>
    </source>
</evidence>
<feature type="compositionally biased region" description="Pro residues" evidence="1">
    <location>
        <begin position="184"/>
        <end position="206"/>
    </location>
</feature>
<name>M3VAE6_GORML</name>
<feature type="transmembrane region" description="Helical" evidence="2">
    <location>
        <begin position="21"/>
        <end position="39"/>
    </location>
</feature>
<dbReference type="RefSeq" id="WP_008376909.1">
    <property type="nucleotide sequence ID" value="NZ_BAOP01000004.1"/>
</dbReference>
<sequence>MSTNQPITVNVQSGAGEVLRIVSTILLFGGAGAVAWSVAQGAHAELAATGMTLMIVMMVKLMYRRGLVRLPSSDGGDDGFAATKGMIAQVSGEYQRWLAGTSMPALAVISIGYAIAFLVLRAGVSAAFSVFQNLWVAGGVAAMIGAVVVFPSLLPSILGSLKRKGVVGAPVPPTVTATATVQPAPAPTATPAPTPAPQPTPAPAPAPAKRVVVRRVNKMENNNV</sequence>
<dbReference type="eggNOG" id="ENOG5031VVA">
    <property type="taxonomic scope" value="Bacteria"/>
</dbReference>
<dbReference type="EMBL" id="BAOP01000004">
    <property type="protein sequence ID" value="GAC78778.1"/>
    <property type="molecule type" value="Genomic_DNA"/>
</dbReference>
<dbReference type="STRING" id="410332.SAMN04488550_2906"/>
<keyword evidence="2" id="KW-0812">Transmembrane</keyword>
<evidence type="ECO:0000313" key="3">
    <source>
        <dbReference type="EMBL" id="GAC78778.1"/>
    </source>
</evidence>
<organism evidence="3 4">
    <name type="scientific">Gordonia malaquae NBRC 108250</name>
    <dbReference type="NCBI Taxonomy" id="1223542"/>
    <lineage>
        <taxon>Bacteria</taxon>
        <taxon>Bacillati</taxon>
        <taxon>Actinomycetota</taxon>
        <taxon>Actinomycetes</taxon>
        <taxon>Mycobacteriales</taxon>
        <taxon>Gordoniaceae</taxon>
        <taxon>Gordonia</taxon>
    </lineage>
</organism>
<feature type="transmembrane region" description="Helical" evidence="2">
    <location>
        <begin position="45"/>
        <end position="63"/>
    </location>
</feature>
<feature type="transmembrane region" description="Helical" evidence="2">
    <location>
        <begin position="134"/>
        <end position="154"/>
    </location>
</feature>
<evidence type="ECO:0000256" key="2">
    <source>
        <dbReference type="SAM" id="Phobius"/>
    </source>
</evidence>
<evidence type="ECO:0000313" key="4">
    <source>
        <dbReference type="Proteomes" id="UP000035009"/>
    </source>
</evidence>
<keyword evidence="4" id="KW-1185">Reference proteome</keyword>
<dbReference type="Proteomes" id="UP000035009">
    <property type="component" value="Unassembled WGS sequence"/>
</dbReference>
<dbReference type="AlphaFoldDB" id="M3VAE6"/>